<keyword evidence="3 11" id="KW-0378">Hydrolase</keyword>
<dbReference type="EC" id="5.6.2.4" evidence="9"/>
<evidence type="ECO:0000256" key="9">
    <source>
        <dbReference type="ARBA" id="ARBA00034808"/>
    </source>
</evidence>
<comment type="catalytic activity">
    <reaction evidence="8">
        <text>Couples ATP hydrolysis with the unwinding of duplex DNA by translocating in the 3'-5' direction.</text>
        <dbReference type="EC" id="5.6.2.4"/>
    </reaction>
</comment>
<comment type="similarity">
    <text evidence="1">Belongs to the helicase family. UvrD subfamily.</text>
</comment>
<dbReference type="CDD" id="cd17932">
    <property type="entry name" value="DEXQc_UvrD"/>
    <property type="match status" value="1"/>
</dbReference>
<dbReference type="EMBL" id="BJXN01000014">
    <property type="protein sequence ID" value="GEM90453.1"/>
    <property type="molecule type" value="Genomic_DNA"/>
</dbReference>
<evidence type="ECO:0000259" key="12">
    <source>
        <dbReference type="PROSITE" id="PS51198"/>
    </source>
</evidence>
<keyword evidence="4 11" id="KW-0347">Helicase</keyword>
<evidence type="ECO:0000256" key="8">
    <source>
        <dbReference type="ARBA" id="ARBA00034617"/>
    </source>
</evidence>
<evidence type="ECO:0000256" key="7">
    <source>
        <dbReference type="ARBA" id="ARBA00023235"/>
    </source>
</evidence>
<dbReference type="GO" id="GO:0033202">
    <property type="term" value="C:DNA helicase complex"/>
    <property type="evidence" value="ECO:0007669"/>
    <property type="project" value="TreeGrafter"/>
</dbReference>
<evidence type="ECO:0000256" key="10">
    <source>
        <dbReference type="ARBA" id="ARBA00048988"/>
    </source>
</evidence>
<sequence length="719" mass="79868">MSARDLLSSLNEQQQAAVQHFLGPALVIAGAGSGKTRTVVHRVAYLLAEREVYPAEVLAVTFTNKAAGEMRERLSRMVGRAAGELWVSTFHSAGLRILRRYGERIGLKPGFVVYDDDDQRVLLKEVLGSLGLEARPTYVRAILDRIKNRMWSTDEFLAHADDWVGGLTKQQMAEVYARYQQRLAENNAVDFNDLLLRTIELFERHPETLEAVRQRARFIHVDEYQDTNPAQYRLTKLLAGDEANLMVVGDPDQSIYGFRNADIQNILGFERDYRGAVVYRLEANYRSTAAILRVANALIERNQQRLEKTLRPVKPAGEPVRLYRAPDHREEAAFVAREVARLARERAVDDFAVLYRTNAQSRVLEEAFRRINLPARIVGGVGFYERREVKDVLAYARLAVNPADDVALRRVINVPARGVGAASVGKLAAWAEQQGVSLLEAAHRAGELLAARQAAAVARFTGLLATLREAAEGTGPEAFLRLVLAETGYSEMLRREGDSEPRLENLEELLRAAAEWEEEHGGSVAEFLDEIALTARAEEPNAAPEKSVTLMTLHNAKGLEFPVVFVVGVEEGLLPHRSSLGSDAEIEEERRLLYVGITRAQERLYLTLSEERETWGQRERVRPSRFLEEIPDGLLKPVGPFGDAHEPAPAPVSSAPVNRAAAGAASGFRGGEKVRHPRYGEGTVVATSGEGARQEVTVHFAEAGLKRLLVKYAGLERIE</sequence>
<evidence type="ECO:0000256" key="3">
    <source>
        <dbReference type="ARBA" id="ARBA00022801"/>
    </source>
</evidence>
<keyword evidence="6" id="KW-0238">DNA-binding</keyword>
<evidence type="ECO:0000256" key="4">
    <source>
        <dbReference type="ARBA" id="ARBA00022806"/>
    </source>
</evidence>
<dbReference type="GO" id="GO:0003677">
    <property type="term" value="F:DNA binding"/>
    <property type="evidence" value="ECO:0007669"/>
    <property type="project" value="UniProtKB-KW"/>
</dbReference>
<dbReference type="OrthoDB" id="9810135at2"/>
<organism evidence="14 15">
    <name type="scientific">Oceanithermus desulfurans NBRC 100063</name>
    <dbReference type="NCBI Taxonomy" id="1227550"/>
    <lineage>
        <taxon>Bacteria</taxon>
        <taxon>Thermotogati</taxon>
        <taxon>Deinococcota</taxon>
        <taxon>Deinococci</taxon>
        <taxon>Thermales</taxon>
        <taxon>Thermaceae</taxon>
        <taxon>Oceanithermus</taxon>
    </lineage>
</organism>
<dbReference type="Gene3D" id="1.10.10.160">
    <property type="match status" value="1"/>
</dbReference>
<dbReference type="GO" id="GO:0043138">
    <property type="term" value="F:3'-5' DNA helicase activity"/>
    <property type="evidence" value="ECO:0007669"/>
    <property type="project" value="UniProtKB-EC"/>
</dbReference>
<comment type="catalytic activity">
    <reaction evidence="10">
        <text>ATP + H2O = ADP + phosphate + H(+)</text>
        <dbReference type="Rhea" id="RHEA:13065"/>
        <dbReference type="ChEBI" id="CHEBI:15377"/>
        <dbReference type="ChEBI" id="CHEBI:15378"/>
        <dbReference type="ChEBI" id="CHEBI:30616"/>
        <dbReference type="ChEBI" id="CHEBI:43474"/>
        <dbReference type="ChEBI" id="CHEBI:456216"/>
        <dbReference type="EC" id="5.6.2.4"/>
    </reaction>
</comment>
<evidence type="ECO:0000313" key="14">
    <source>
        <dbReference type="EMBL" id="GEM90453.1"/>
    </source>
</evidence>
<dbReference type="PANTHER" id="PTHR11070">
    <property type="entry name" value="UVRD / RECB / PCRA DNA HELICASE FAMILY MEMBER"/>
    <property type="match status" value="1"/>
</dbReference>
<dbReference type="GO" id="GO:0005829">
    <property type="term" value="C:cytosol"/>
    <property type="evidence" value="ECO:0007669"/>
    <property type="project" value="TreeGrafter"/>
</dbReference>
<dbReference type="InterPro" id="IPR013986">
    <property type="entry name" value="DExx_box_DNA_helicase_dom_sf"/>
</dbReference>
<reference evidence="14 15" key="1">
    <citation type="submission" date="2019-07" db="EMBL/GenBank/DDBJ databases">
        <title>Whole genome shotgun sequence of Oceanithermus desulfurans NBRC 100063.</title>
        <authorList>
            <person name="Hosoyama A."/>
            <person name="Uohara A."/>
            <person name="Ohji S."/>
            <person name="Ichikawa N."/>
        </authorList>
    </citation>
    <scope>NUCLEOTIDE SEQUENCE [LARGE SCALE GENOMIC DNA]</scope>
    <source>
        <strain evidence="14 15">NBRC 100063</strain>
    </source>
</reference>
<feature type="domain" description="UvrD-like helicase C-terminal" evidence="13">
    <location>
        <begin position="289"/>
        <end position="558"/>
    </location>
</feature>
<dbReference type="Proteomes" id="UP000321827">
    <property type="component" value="Unassembled WGS sequence"/>
</dbReference>
<evidence type="ECO:0000256" key="5">
    <source>
        <dbReference type="ARBA" id="ARBA00022840"/>
    </source>
</evidence>
<evidence type="ECO:0000313" key="15">
    <source>
        <dbReference type="Proteomes" id="UP000321827"/>
    </source>
</evidence>
<dbReference type="InterPro" id="IPR000212">
    <property type="entry name" value="DNA_helicase_UvrD/REP"/>
</dbReference>
<dbReference type="RefSeq" id="WP_147148203.1">
    <property type="nucleotide sequence ID" value="NZ_BJXN01000014.1"/>
</dbReference>
<dbReference type="SUPFAM" id="SSF52540">
    <property type="entry name" value="P-loop containing nucleoside triphosphate hydrolases"/>
    <property type="match status" value="1"/>
</dbReference>
<comment type="caution">
    <text evidence="14">The sequence shown here is derived from an EMBL/GenBank/DDBJ whole genome shotgun (WGS) entry which is preliminary data.</text>
</comment>
<dbReference type="PROSITE" id="PS51198">
    <property type="entry name" value="UVRD_HELICASE_ATP_BIND"/>
    <property type="match status" value="1"/>
</dbReference>
<keyword evidence="7" id="KW-0413">Isomerase</keyword>
<name>A0A511RLB4_9DEIN</name>
<dbReference type="GO" id="GO:0016887">
    <property type="term" value="F:ATP hydrolysis activity"/>
    <property type="evidence" value="ECO:0007669"/>
    <property type="project" value="RHEA"/>
</dbReference>
<evidence type="ECO:0000256" key="11">
    <source>
        <dbReference type="PROSITE-ProRule" id="PRU00560"/>
    </source>
</evidence>
<dbReference type="PROSITE" id="PS51217">
    <property type="entry name" value="UVRD_HELICASE_CTER"/>
    <property type="match status" value="1"/>
</dbReference>
<dbReference type="GO" id="GO:0000725">
    <property type="term" value="P:recombinational repair"/>
    <property type="evidence" value="ECO:0007669"/>
    <property type="project" value="TreeGrafter"/>
</dbReference>
<proteinExistence type="inferred from homology"/>
<dbReference type="Pfam" id="PF13361">
    <property type="entry name" value="UvrD_C"/>
    <property type="match status" value="1"/>
</dbReference>
<dbReference type="PANTHER" id="PTHR11070:SF2">
    <property type="entry name" value="ATP-DEPENDENT DNA HELICASE SRS2"/>
    <property type="match status" value="1"/>
</dbReference>
<dbReference type="InterPro" id="IPR014017">
    <property type="entry name" value="DNA_helicase_UvrD-like_C"/>
</dbReference>
<dbReference type="Gene3D" id="1.10.486.10">
    <property type="entry name" value="PCRA, domain 4"/>
    <property type="match status" value="1"/>
</dbReference>
<keyword evidence="2 11" id="KW-0547">Nucleotide-binding</keyword>
<dbReference type="Pfam" id="PF21196">
    <property type="entry name" value="PcrA_UvrD_tudor"/>
    <property type="match status" value="1"/>
</dbReference>
<dbReference type="AlphaFoldDB" id="A0A511RLB4"/>
<dbReference type="Pfam" id="PF00580">
    <property type="entry name" value="UvrD-helicase"/>
    <property type="match status" value="1"/>
</dbReference>
<dbReference type="InterPro" id="IPR027417">
    <property type="entry name" value="P-loop_NTPase"/>
</dbReference>
<evidence type="ECO:0000256" key="6">
    <source>
        <dbReference type="ARBA" id="ARBA00023125"/>
    </source>
</evidence>
<evidence type="ECO:0000259" key="13">
    <source>
        <dbReference type="PROSITE" id="PS51217"/>
    </source>
</evidence>
<protein>
    <recommendedName>
        <fullName evidence="9">DNA 3'-5' helicase</fullName>
        <ecNumber evidence="9">5.6.2.4</ecNumber>
    </recommendedName>
</protein>
<gene>
    <name evidence="14" type="ORF">ODE01S_18870</name>
</gene>
<feature type="binding site" evidence="11">
    <location>
        <begin position="29"/>
        <end position="36"/>
    </location>
    <ligand>
        <name>ATP</name>
        <dbReference type="ChEBI" id="CHEBI:30616"/>
    </ligand>
</feature>
<dbReference type="GO" id="GO:0005524">
    <property type="term" value="F:ATP binding"/>
    <property type="evidence" value="ECO:0007669"/>
    <property type="project" value="UniProtKB-UniRule"/>
</dbReference>
<keyword evidence="5 11" id="KW-0067">ATP-binding</keyword>
<evidence type="ECO:0000256" key="1">
    <source>
        <dbReference type="ARBA" id="ARBA00009922"/>
    </source>
</evidence>
<feature type="domain" description="UvrD-like helicase ATP-binding" evidence="12">
    <location>
        <begin position="8"/>
        <end position="288"/>
    </location>
</feature>
<dbReference type="FunFam" id="1.10.486.10:FF:000003">
    <property type="entry name" value="ATP-dependent DNA helicase"/>
    <property type="match status" value="1"/>
</dbReference>
<accession>A0A511RLB4</accession>
<evidence type="ECO:0000256" key="2">
    <source>
        <dbReference type="ARBA" id="ARBA00022741"/>
    </source>
</evidence>
<dbReference type="Gene3D" id="3.40.50.300">
    <property type="entry name" value="P-loop containing nucleotide triphosphate hydrolases"/>
    <property type="match status" value="2"/>
</dbReference>
<dbReference type="InterPro" id="IPR014016">
    <property type="entry name" value="UvrD-like_ATP-bd"/>
</dbReference>